<dbReference type="GO" id="GO:0005829">
    <property type="term" value="C:cytosol"/>
    <property type="evidence" value="ECO:0007669"/>
    <property type="project" value="UniProtKB-ARBA"/>
</dbReference>
<dbReference type="RefSeq" id="WP_082214335.1">
    <property type="nucleotide sequence ID" value="NZ_FUZA01000002.1"/>
</dbReference>
<dbReference type="GO" id="GO:0016491">
    <property type="term" value="F:oxidoreductase activity"/>
    <property type="evidence" value="ECO:0007669"/>
    <property type="project" value="UniProtKB-KW"/>
</dbReference>
<gene>
    <name evidence="3" type="ORF">SAMN05660293_01787</name>
</gene>
<dbReference type="PANTHER" id="PTHR43364:SF4">
    <property type="entry name" value="NAD(P)-LINKED OXIDOREDUCTASE SUPERFAMILY PROTEIN"/>
    <property type="match status" value="1"/>
</dbReference>
<dbReference type="AlphaFoldDB" id="A0A1T5DNR2"/>
<evidence type="ECO:0000256" key="1">
    <source>
        <dbReference type="ARBA" id="ARBA00023002"/>
    </source>
</evidence>
<keyword evidence="1" id="KW-0560">Oxidoreductase</keyword>
<dbReference type="PANTHER" id="PTHR43364">
    <property type="entry name" value="NADH-SPECIFIC METHYLGLYOXAL REDUCTASE-RELATED"/>
    <property type="match status" value="1"/>
</dbReference>
<organism evidence="3 4">
    <name type="scientific">Dyadobacter psychrophilus</name>
    <dbReference type="NCBI Taxonomy" id="651661"/>
    <lineage>
        <taxon>Bacteria</taxon>
        <taxon>Pseudomonadati</taxon>
        <taxon>Bacteroidota</taxon>
        <taxon>Cytophagia</taxon>
        <taxon>Cytophagales</taxon>
        <taxon>Spirosomataceae</taxon>
        <taxon>Dyadobacter</taxon>
    </lineage>
</organism>
<dbReference type="CDD" id="cd19080">
    <property type="entry name" value="AKR_AKR9A_9B"/>
    <property type="match status" value="1"/>
</dbReference>
<dbReference type="InterPro" id="IPR036812">
    <property type="entry name" value="NAD(P)_OxRdtase_dom_sf"/>
</dbReference>
<dbReference type="Gene3D" id="3.20.20.100">
    <property type="entry name" value="NADP-dependent oxidoreductase domain"/>
    <property type="match status" value="1"/>
</dbReference>
<dbReference type="SUPFAM" id="SSF51430">
    <property type="entry name" value="NAD(P)-linked oxidoreductase"/>
    <property type="match status" value="1"/>
</dbReference>
<keyword evidence="4" id="KW-1185">Reference proteome</keyword>
<proteinExistence type="predicted"/>
<dbReference type="EMBL" id="FUZA01000002">
    <property type="protein sequence ID" value="SKB73296.1"/>
    <property type="molecule type" value="Genomic_DNA"/>
</dbReference>
<dbReference type="FunFam" id="3.20.20.100:FF:000004">
    <property type="entry name" value="Oxidoreductase, aldo/keto reductase"/>
    <property type="match status" value="1"/>
</dbReference>
<accession>A0A1T5DNR2</accession>
<dbReference type="Proteomes" id="UP000190897">
    <property type="component" value="Unassembled WGS sequence"/>
</dbReference>
<dbReference type="InterPro" id="IPR050523">
    <property type="entry name" value="AKR_Detox_Biosynth"/>
</dbReference>
<evidence type="ECO:0000313" key="3">
    <source>
        <dbReference type="EMBL" id="SKB73296.1"/>
    </source>
</evidence>
<evidence type="ECO:0000259" key="2">
    <source>
        <dbReference type="Pfam" id="PF00248"/>
    </source>
</evidence>
<dbReference type="STRING" id="651661.SAMN05660293_01787"/>
<reference evidence="4" key="1">
    <citation type="submission" date="2017-02" db="EMBL/GenBank/DDBJ databases">
        <authorList>
            <person name="Varghese N."/>
            <person name="Submissions S."/>
        </authorList>
    </citation>
    <scope>NUCLEOTIDE SEQUENCE [LARGE SCALE GENOMIC DNA]</scope>
    <source>
        <strain evidence="4">DSM 22270</strain>
    </source>
</reference>
<name>A0A1T5DNR2_9BACT</name>
<dbReference type="InterPro" id="IPR023210">
    <property type="entry name" value="NADP_OxRdtase_dom"/>
</dbReference>
<evidence type="ECO:0000313" key="4">
    <source>
        <dbReference type="Proteomes" id="UP000190897"/>
    </source>
</evidence>
<dbReference type="Pfam" id="PF00248">
    <property type="entry name" value="Aldo_ket_red"/>
    <property type="match status" value="1"/>
</dbReference>
<protein>
    <submittedName>
        <fullName evidence="3">Predicted oxidoreductase</fullName>
    </submittedName>
</protein>
<feature type="domain" description="NADP-dependent oxidoreductase" evidence="2">
    <location>
        <begin position="16"/>
        <end position="307"/>
    </location>
</feature>
<dbReference type="OrthoDB" id="9773828at2"/>
<sequence length="340" mass="38196">MQYQLLGRSGLRVSEVCLGTMTFGTEWGWGADKHESFKIFESFAGAGGNFIDTANRYTEGSSEKYVGEFIESDRDHWVLATKFTLKDRNDDLNFAGNHRKNMMRSVRASLKRLNTEYIDLLWVHMWDNTTPVEELMRGLDDLVTRGLVHYVGISDTPAWVVSQANTIADFRGWNAFAAIQFEYSLIQRTPERDLLPMAKALGLAVTPWGTIGGGALTGKYLRGESGRVPDHSIRRSEHSSIIAQTVVDVASELGVTPVQVAINWARHRDQVMIPIIGASKEKQLADSLGCLSFKLPQEMIDRLNEVSKIELGFPHEFLKSEGIKEEAFGGLYEKLENHRN</sequence>